<keyword evidence="1" id="KW-0378">Hydrolase</keyword>
<sequence>RESSCKQEKLLEEFGVKRLLLPLPGTKEEKDISDYFKAGNTREDFLKLFIEFLDNLYSDTLIMLKSCEIDFNNPPAKAQEIISAGDVPLGTQGNLFGITGGEGTGKSNYVAAIVAGCICPAGADIDTLGIQITANGRHKAVLLYDTEQSEVQLFKNVSNLLARAKQPDKPDELKAFCLTGMSRKERL</sequence>
<feature type="non-terminal residue" evidence="1">
    <location>
        <position position="1"/>
    </location>
</feature>
<dbReference type="AlphaFoldDB" id="A0A412XP76"/>
<name>A0A412XP76_9BACE</name>
<reference evidence="1 2" key="1">
    <citation type="submission" date="2018-08" db="EMBL/GenBank/DDBJ databases">
        <title>A genome reference for cultivated species of the human gut microbiota.</title>
        <authorList>
            <person name="Zou Y."/>
            <person name="Xue W."/>
            <person name="Luo G."/>
        </authorList>
    </citation>
    <scope>NUCLEOTIDE SEQUENCE [LARGE SCALE GENOMIC DNA]</scope>
    <source>
        <strain evidence="1 2">AF14-27</strain>
    </source>
</reference>
<evidence type="ECO:0000313" key="1">
    <source>
        <dbReference type="EMBL" id="RGV46946.1"/>
    </source>
</evidence>
<keyword evidence="1" id="KW-0547">Nucleotide-binding</keyword>
<proteinExistence type="predicted"/>
<dbReference type="GO" id="GO:0004386">
    <property type="term" value="F:helicase activity"/>
    <property type="evidence" value="ECO:0007669"/>
    <property type="project" value="UniProtKB-KW"/>
</dbReference>
<protein>
    <submittedName>
        <fullName evidence="1">Bifunctional DNA primase/helicase</fullName>
    </submittedName>
</protein>
<gene>
    <name evidence="1" type="ORF">DWW09_19040</name>
</gene>
<keyword evidence="1" id="KW-0067">ATP-binding</keyword>
<accession>A0A412XP76</accession>
<feature type="non-terminal residue" evidence="1">
    <location>
        <position position="187"/>
    </location>
</feature>
<evidence type="ECO:0000313" key="2">
    <source>
        <dbReference type="Proteomes" id="UP000284366"/>
    </source>
</evidence>
<organism evidence="1 2">
    <name type="scientific">Bacteroides clarus</name>
    <dbReference type="NCBI Taxonomy" id="626929"/>
    <lineage>
        <taxon>Bacteria</taxon>
        <taxon>Pseudomonadati</taxon>
        <taxon>Bacteroidota</taxon>
        <taxon>Bacteroidia</taxon>
        <taxon>Bacteroidales</taxon>
        <taxon>Bacteroidaceae</taxon>
        <taxon>Bacteroides</taxon>
    </lineage>
</organism>
<comment type="caution">
    <text evidence="1">The sequence shown here is derived from an EMBL/GenBank/DDBJ whole genome shotgun (WGS) entry which is preliminary data.</text>
</comment>
<dbReference type="EMBL" id="QRZG01000103">
    <property type="protein sequence ID" value="RGV46946.1"/>
    <property type="molecule type" value="Genomic_DNA"/>
</dbReference>
<keyword evidence="1" id="KW-0347">Helicase</keyword>
<dbReference type="Proteomes" id="UP000284366">
    <property type="component" value="Unassembled WGS sequence"/>
</dbReference>